<keyword evidence="4" id="KW-0833">Ubl conjugation pathway</keyword>
<feature type="region of interest" description="Disordered" evidence="8">
    <location>
        <begin position="3597"/>
        <end position="3631"/>
    </location>
</feature>
<evidence type="ECO:0000313" key="10">
    <source>
        <dbReference type="EMBL" id="STX80285.1"/>
    </source>
</evidence>
<dbReference type="InterPro" id="IPR022099">
    <property type="entry name" value="DUF3638"/>
</dbReference>
<keyword evidence="3" id="KW-0645">Protease</keyword>
<evidence type="ECO:0000256" key="8">
    <source>
        <dbReference type="SAM" id="MobiDB-lite"/>
    </source>
</evidence>
<feature type="coiled-coil region" evidence="7">
    <location>
        <begin position="1165"/>
        <end position="1222"/>
    </location>
</feature>
<feature type="coiled-coil region" evidence="7">
    <location>
        <begin position="1057"/>
        <end position="1084"/>
    </location>
</feature>
<dbReference type="Proteomes" id="UP000254631">
    <property type="component" value="Unassembled WGS sequence"/>
</dbReference>
<dbReference type="GO" id="GO:0004843">
    <property type="term" value="F:cysteine-type deubiquitinase activity"/>
    <property type="evidence" value="ECO:0007669"/>
    <property type="project" value="UniProtKB-EC"/>
</dbReference>
<evidence type="ECO:0000256" key="2">
    <source>
        <dbReference type="ARBA" id="ARBA00012759"/>
    </source>
</evidence>
<gene>
    <name evidence="10" type="ORF">NCTC12000_02296</name>
</gene>
<evidence type="ECO:0000256" key="5">
    <source>
        <dbReference type="ARBA" id="ARBA00022801"/>
    </source>
</evidence>
<feature type="domain" description="DUF3638" evidence="9">
    <location>
        <begin position="2716"/>
        <end position="2938"/>
    </location>
</feature>
<keyword evidence="6" id="KW-0788">Thiol protease</keyword>
<protein>
    <recommendedName>
        <fullName evidence="2">ubiquitinyl hydrolase 1</fullName>
        <ecNumber evidence="2">3.4.19.12</ecNumber>
    </recommendedName>
</protein>
<dbReference type="InterPro" id="IPR051346">
    <property type="entry name" value="OTU_Deubiquitinase"/>
</dbReference>
<keyword evidence="7" id="KW-0175">Coiled coil</keyword>
<dbReference type="RefSeq" id="WP_013101691.1">
    <property type="nucleotide sequence ID" value="NZ_FJEH01000001.1"/>
</dbReference>
<name>A0A378K9I8_LEGPN</name>
<evidence type="ECO:0000313" key="11">
    <source>
        <dbReference type="Proteomes" id="UP000254631"/>
    </source>
</evidence>
<evidence type="ECO:0000256" key="4">
    <source>
        <dbReference type="ARBA" id="ARBA00022786"/>
    </source>
</evidence>
<dbReference type="EC" id="3.4.19.12" evidence="2"/>
<keyword evidence="5" id="KW-0378">Hydrolase</keyword>
<sequence length="4603" mass="522176">MPKYTQEMANLFANLEPHQIELFVGMLSVDAIKIIRTEVLPQIKDTERRIFLKQTLAESEGHLKQSSKKSQASQQLENISDQLKNLYDNLTTVVLWKIADDDAQKRFIAEANDEQLLILKRKTSPYKDEHSKTFNLAIENEIERRKQENLGHSSISKKENLQWEANVWLSIIDKIKKVNSDLEIERREQAEKQVKPVQPQGPTVVEKSWWSNFKESVSNLFSSSKPVPTPYKLEISEKEKDAIDELRREGAQRIANNTGVVKVGEAEELSAEGKKKAMMSRFGMVMASQMVAGTKSDNHRILYNVLESLAQPEDDDDALEKIQNAIKPVIPDTPEQPNPLKGKHACATGGNPEFVTAFESEVVQKLLSSPEHFEQYGVRLSEKEKEKVLHYHENMERSRDINNVITSICYSWGGYEKDTVQKGYKKSENFETKQARYEERLGLASKGLQEACAKLQDGQSLYLETGVENHAMQLVIKKVGNEFKLSTYDSSGALENTSLSQSLFGLFKLSRLRSTGAMRRNAYSFTVPQEKLISEQGLNYLSGLIRSNSMAGWAQTHINQNLQTATREEMSHMNWFQRLYALREARAKYKVYMDHFASLASPDSPPKFDDLLQHPQNTSNCFAKKAQSCELYELGKPVYKKFRLAMLLEQKDKLLSDIEGQDQFVSMEYRTMLKNIEPEYLSPTELHEISMRLCEVKEPPTKGYYEKFFQTLLDAREKLVEANNDDNKLAIQRIDEKIASHAQSYYNYLSKGNRQSEIQQIFSSEVCSQGNSYNWKTGAMPFKTGLDGKIDPTALGKISEYASAQAWKASMQMLNHQIKKLSVNERYISSSKERLSHASTREASGKVTLKDLENANIVNFTTGFTRQEETKIEINVGGKRREIDKATFFELIVKNKESLTNPKVISLLDSLRNTSPAIEKRYMKEVYPTQRKAFESKVEQNSSKSGKLLEETISSLKKHQMQIEPMIQRSDENIRLITDEIDKEKLNSNGKRSIKLDNLELRLALLKIENQELKDLEASVSTKIARLELEHGSIKGKIAKAEEILKLLQTPGALKSINEINHAFLDARAELESVERELNSTKKEFEVNDIENHINDRMVQINHYRQKIVGRHLQANAEYRILDELSAGRMGTEKDRNRNMYRQTESERSAFNKQGKNTFLPGSVFQEIQSLNQKLKTKVNEIAERQIILGTNISDTVSLASLESANDKYMQMDRQAQELSKKSIPQEIKEEWVREMFNIWLSHESKDRLYHLQKKYGDDPSVGINQAFHHFIEQKANIKYAALKEAGYEIDLDKSKIVQMGWKPISEQELGEYHEKRKQAASKLMELFKFKRVLEKLEEGIQSKEKTVTPEPVTLTSEDLSAQHEVSLVTKGFVPPEVTFLSQSQREALDGSTLKFLRENPTPQPKGVSREECEQYYKEVIAHLHKLKMHSALENKAQRIAEFCHSSASGIFDLPYPPSQELALEIAHNIIDSYRDDENLINDSFLKLENNERAQILSALIKLSLSQIEVSESQKTPVNSKFYSTIKQWERLLIPVDEAISRKISMLAPGGTEPTNMDLLREVDVALHQSPVSLEGLYEGQKGLQAAITTYGMEKIVEGADANLRKLADRLGMRNGEALLASQFINYYSNTKLLLSSDGINSTQGRELFSRALLDAFQNATPSEKQQLLAFIQKLEFNDEVEPCTLKTSHQAFIDEALLRCSNLDPEAFREYSVAKVEEHSPETLLSFIDTLTKESNEDGTDKLFGFAKEINILSLQIEHALNSKPVDASRLDVLYSKVICSNLAYQLLLDQVTEETAANLGENFEYTREMALAQANINKLQDNLINFAGNLDRESQFFSVFSKYVNEKKFDGPPILAQSASRSDIPGFISLGGNRSLDVLHGAVYIGNNRLGMMPAHLQSHIAVNELGLNQLPFRPLGGGYAYSEGKEIKAFIMPSEDGTVTIQRELMTFDGTSEMLQYISPEKMDSVPMALKRRLNAEHFFIDSKGTIHAYTSNFKPILKLAKHEELWTGELLDHNGNKTTISLDSEGNTPIIQNLSRVFPQGEMISVDSNTVYIPSISKYVISDKSGSNYFISDNLIDSTSRKHLTIMDQGSAHTERVLTESESQEVLSLQKQIDKLKEEHALITKSDLVSKQNKSKLEKKIKECESRIRDITTPENFVFVSDSKQIQSLEQEHLRLRKEMQQAYTDFREGGKKDKEKLSTYYEKAKEDYLQNKKALQKADSQANYLRVFDVKEGTLHAKDFASILYVGLIPGKTDVLTQSLASSVPKFPLKLNELEDLRNLKVQYKDKSPISKEEQLALIMLIGTELQHHILERSAAATGKLRDWDRATYNKLLTEFTEEVKRANELHGKPPLSQFGELWRAIQSEFSSDKELQEIFTKSVQLVDTGEKKPININTKTTNMPIETMGARTLVEFKLHDNPQSLIDPEQVELERSLQGITGFESSVQAQEDGYYYENYGLFNTNTFEKLFSVTYQHAGIGGLTKEQVTDLFKLMEKEGWIRKVPGMEDKNKYQITRHPSEFYSSAKIAGYLNELGFERNQSNAISERLEIFLYQTAVNGGSYKVNEKNREELIQKVTEAQDKCNLEYLEALDKIESTLAKASSKITFADLNAAYLLNDYSSILADFPEKDRAQVEIVLNNGMTRLLYYKTELDHLNDVQFKFKIGQDSTAVAMLHTRRNYQLDKLLDSETTLDDKSTKEEIQKVSEERKMQRAFLLFESEFGHRCNARQVNIFRGLLLDDATDPDKIDSAQARMGFGKTSLLPLVALYKTGDKLVRFIVPKSALETNTADMSTTLTNILGRRAVKDDFQRYRIATDPETGMGENSPCLKSLQDAKADLQKRLALYHRVRDNKEVLVQAPSVRNSMECQAKIFLDMLMKVTDEPLQKKELMACISLLNEIRSLTTVSVFDELDATQDPATTEVNYTAGEKISLDTAEIYPLEVITQTIGATEDKSIENLAKVLLNKFGIEDVDESIFKYITSLKEKQPPSVTPSNSTEIYLIRAILSDPVMLSIFTEKEPGTDFGVWFENAKDGSKLYDYEALKTGRDDSRTPLLIAIPYSAANTPKPQGSRFDNPEVTAITTMLYYLDPRTEINELPHLEFLIDSMRKGIGEAPFLDSSGEHLEPEFKKLFNEISALAEIEDPLIRNEERKKYFAGLEERIKEGEIAPTALRKMLARTIIQEQVKFDAGKANSNRYEQGTTDDVVIGFSGTAGDTSSHFKENMLDPAADGNMTLGIMGRKNCQATTALDTTSFAEKGEDYNTVLVKQLAASFTSNTRTLIDVGGLCKASNRAVAKEIALQLKESSDSTLKNLKGVIFYDDVTNMKKLLVLEESGREKIVDLTSDMVAESDQKGSYFTYYDQSHSRGADIKQMDKAHAVLTMNFNVTNNDYKQAIMRMRKIVDKSLGQSFSTAVPDNVREKIIDELNLGKEHTLTGNDIAVWLRQKELKNNLNNISVFTMELDSIIKNAILQQQGKITQLMSQSPMTEEQLEAFRECIRELNNISPFISGGSTDLIEKYGKVYGTVKKEDFVKDLHESFGKRLNHVFDIVNRARENIKLPLTTESDRAPYVEMEKRIVQKREAQLSPEFVIPSSSSALAEAQSETENQSESQSQSQSQSQTQTHSFSEVANEEVVVEAKLRKHEVLDEPASIAYLSESEKIDKLVLASQTPHMQHLFKDEDPIRCSPAYSVSGEKDHILPPVRYFIAREEGNPKIILINQDEANLFKSSPVDPWSLYDVRLKKGESLEPMVGSSIASLNESILKKVSLASFRYELKGQDIESLAQSLEGICTPNQLHPSLSMKYETSKNIAKDGGVFSLPKWGFYGEKQQDIQFAIEQTQVKFKEGKYEKRGVTVSFGKGDERAEVFISSKLNKRILDEVGKQERAEVPVGHPKLKAVIEQVKKEHDSAMKERSELRSDLKDLKSRKNKVIQDADQKISELEEKKRKAIEQARVDISKGFEDGMKNQINRRKYFQSYFAKNIGAMCRLRVGDNKDFGVQVFGKTFPNLEKAIAHAVTQLYAEHKKKAMTSEELNSRVDFYIEEIVKAAEERFHSVGRYRDKTTTALETLHAASKEATPMSKEKIELLLKGELQDLKQAWMKGDKWDKLVAALEEVTNITGKNLSIDEFHQKTLEALQKFASENGEDLDKTGIVPRLFSSLTLGEKPRNKDGFMVGFLNEDPNKVRNHAAIRSDIANFIKRGFAGNTNTPSEEQREFFTAVNSLVNSKINRHNYDVPATLLDFESPISLERMNEGIKQTLTTQNVRTVKKDTDSMARECSAYLVGRKALENILDHYKPLENRSSQIDPVEGQEAKFFSANFERLTKLDTEVLDIQRQIDEVKSQKKAHLGQLEEEHVVLRDKLQKNGEKVSELKGEISALNKLISGIKKVLSVFTNHQVKIEQDDPIDFLDTHLDLGAIIQSEVSATATLTFTPPEFYDLEKDMQAQFLNMHGLEETTERRSEKSFDEAATLVRETAGKFQERESLTVGLKLASSKETELVDKVQLEQEAPKVERASSFKQQLSQIRKDQVEALITPIVEQNPTQAFKNKLKHEMNKDEEVVMTVPVHETTNSFKDKIKKIRDNETTAPDIALTGLTPNPKD</sequence>
<feature type="coiled-coil region" evidence="7">
    <location>
        <begin position="2103"/>
        <end position="2130"/>
    </location>
</feature>
<evidence type="ECO:0000256" key="7">
    <source>
        <dbReference type="SAM" id="Coils"/>
    </source>
</evidence>
<dbReference type="PANTHER" id="PTHR13367">
    <property type="entry name" value="UBIQUITIN THIOESTERASE"/>
    <property type="match status" value="1"/>
</dbReference>
<evidence type="ECO:0000259" key="9">
    <source>
        <dbReference type="Pfam" id="PF12340"/>
    </source>
</evidence>
<dbReference type="EMBL" id="UGOL01000001">
    <property type="protein sequence ID" value="STX80285.1"/>
    <property type="molecule type" value="Genomic_DNA"/>
</dbReference>
<evidence type="ECO:0000256" key="3">
    <source>
        <dbReference type="ARBA" id="ARBA00022670"/>
    </source>
</evidence>
<proteinExistence type="predicted"/>
<feature type="coiled-coil region" evidence="7">
    <location>
        <begin position="2170"/>
        <end position="2226"/>
    </location>
</feature>
<dbReference type="Pfam" id="PF12340">
    <property type="entry name" value="DUF3638"/>
    <property type="match status" value="1"/>
</dbReference>
<feature type="coiled-coil region" evidence="7">
    <location>
        <begin position="3901"/>
        <end position="3953"/>
    </location>
</feature>
<reference evidence="10 11" key="1">
    <citation type="submission" date="2018-06" db="EMBL/GenBank/DDBJ databases">
        <authorList>
            <consortium name="Pathogen Informatics"/>
            <person name="Doyle S."/>
        </authorList>
    </citation>
    <scope>NUCLEOTIDE SEQUENCE [LARGE SCALE GENOMIC DNA]</scope>
    <source>
        <strain evidence="10 11">NCTC12000</strain>
    </source>
</reference>
<evidence type="ECO:0000256" key="6">
    <source>
        <dbReference type="ARBA" id="ARBA00022807"/>
    </source>
</evidence>
<feature type="coiled-coil region" evidence="7">
    <location>
        <begin position="996"/>
        <end position="1030"/>
    </location>
</feature>
<dbReference type="GO" id="GO:0006508">
    <property type="term" value="P:proteolysis"/>
    <property type="evidence" value="ECO:0007669"/>
    <property type="project" value="UniProtKB-KW"/>
</dbReference>
<organism evidence="10 11">
    <name type="scientific">Legionella pneumophila</name>
    <dbReference type="NCBI Taxonomy" id="446"/>
    <lineage>
        <taxon>Bacteria</taxon>
        <taxon>Pseudomonadati</taxon>
        <taxon>Pseudomonadota</taxon>
        <taxon>Gammaproteobacteria</taxon>
        <taxon>Legionellales</taxon>
        <taxon>Legionellaceae</taxon>
        <taxon>Legionella</taxon>
    </lineage>
</organism>
<accession>A0A378K9I8</accession>
<comment type="catalytic activity">
    <reaction evidence="1">
        <text>Thiol-dependent hydrolysis of ester, thioester, amide, peptide and isopeptide bonds formed by the C-terminal Gly of ubiquitin (a 76-residue protein attached to proteins as an intracellular targeting signal).</text>
        <dbReference type="EC" id="3.4.19.12"/>
    </reaction>
</comment>
<evidence type="ECO:0000256" key="1">
    <source>
        <dbReference type="ARBA" id="ARBA00000707"/>
    </source>
</evidence>